<evidence type="ECO:0000256" key="5">
    <source>
        <dbReference type="ARBA" id="ARBA00023136"/>
    </source>
</evidence>
<keyword evidence="5" id="KW-0472">Membrane</keyword>
<dbReference type="STRING" id="1035707.SAMN05216552_103138"/>
<keyword evidence="3" id="KW-0997">Cell inner membrane</keyword>
<comment type="subcellular location">
    <subcellularLocation>
        <location evidence="1">Cell inner membrane</location>
    </subcellularLocation>
</comment>
<dbReference type="CDD" id="cd07984">
    <property type="entry name" value="LPLAT_LABLAT-like"/>
    <property type="match status" value="1"/>
</dbReference>
<keyword evidence="8" id="KW-1185">Reference proteome</keyword>
<organism evidence="7 8">
    <name type="scientific">Pseudoduganella namucuonensis</name>
    <dbReference type="NCBI Taxonomy" id="1035707"/>
    <lineage>
        <taxon>Bacteria</taxon>
        <taxon>Pseudomonadati</taxon>
        <taxon>Pseudomonadota</taxon>
        <taxon>Betaproteobacteria</taxon>
        <taxon>Burkholderiales</taxon>
        <taxon>Oxalobacteraceae</taxon>
        <taxon>Telluria group</taxon>
        <taxon>Pseudoduganella</taxon>
    </lineage>
</organism>
<evidence type="ECO:0000313" key="8">
    <source>
        <dbReference type="Proteomes" id="UP000199391"/>
    </source>
</evidence>
<proteinExistence type="predicted"/>
<keyword evidence="6" id="KW-0012">Acyltransferase</keyword>
<keyword evidence="4 7" id="KW-0808">Transferase</keyword>
<keyword evidence="2" id="KW-1003">Cell membrane</keyword>
<evidence type="ECO:0000313" key="7">
    <source>
        <dbReference type="EMBL" id="SFV10172.1"/>
    </source>
</evidence>
<dbReference type="PANTHER" id="PTHR30606">
    <property type="entry name" value="LIPID A BIOSYNTHESIS LAUROYL ACYLTRANSFERASE"/>
    <property type="match status" value="1"/>
</dbReference>
<evidence type="ECO:0000256" key="3">
    <source>
        <dbReference type="ARBA" id="ARBA00022519"/>
    </source>
</evidence>
<dbReference type="OrthoDB" id="9803456at2"/>
<dbReference type="InterPro" id="IPR004960">
    <property type="entry name" value="LipA_acyltrans"/>
</dbReference>
<dbReference type="PANTHER" id="PTHR30606:SF9">
    <property type="entry name" value="LIPID A BIOSYNTHESIS LAUROYLTRANSFERASE"/>
    <property type="match status" value="1"/>
</dbReference>
<dbReference type="AlphaFoldDB" id="A0A1I7LKC8"/>
<evidence type="ECO:0000256" key="4">
    <source>
        <dbReference type="ARBA" id="ARBA00022679"/>
    </source>
</evidence>
<dbReference type="PIRSF" id="PIRSF026649">
    <property type="entry name" value="MsbB"/>
    <property type="match status" value="1"/>
</dbReference>
<dbReference type="GO" id="GO:0016746">
    <property type="term" value="F:acyltransferase activity"/>
    <property type="evidence" value="ECO:0007669"/>
    <property type="project" value="UniProtKB-KW"/>
</dbReference>
<evidence type="ECO:0000256" key="2">
    <source>
        <dbReference type="ARBA" id="ARBA00022475"/>
    </source>
</evidence>
<dbReference type="GO" id="GO:0005886">
    <property type="term" value="C:plasma membrane"/>
    <property type="evidence" value="ECO:0007669"/>
    <property type="project" value="UniProtKB-SubCell"/>
</dbReference>
<dbReference type="Proteomes" id="UP000199391">
    <property type="component" value="Unassembled WGS sequence"/>
</dbReference>
<dbReference type="RefSeq" id="WP_093558496.1">
    <property type="nucleotide sequence ID" value="NZ_FPBO01000031.1"/>
</dbReference>
<sequence length="300" mass="34227">MRLMLGFMWLLHWLPLPLLGRFGAAVGSLLFAVMGKRRRITLTNLRLCMPELGEAQRVALARRHFQGYTRSVFERGVLWWAPQSRLKRLIRVTSWDGPHPDSNGVPVEAISARPTILLCPHFVCLDVAGASIAMEMSASSMYVQQKNAAFDKVLRDGRARFQPVKLFTRLDGIKPILRALRDKLPYFMLPDMDFGEKDAEFVPFFGIQAATLTATARIAAATGAQVMPVICTFLPGYRGWEVKFYAPWENYPGPDMAEATRRMNAFIEERVREAPAEYFWTHKRFKTRPHGEPSFYGQTR</sequence>
<gene>
    <name evidence="7" type="ORF">SAMN05216552_103138</name>
</gene>
<accession>A0A1I7LKC8</accession>
<dbReference type="GO" id="GO:0009247">
    <property type="term" value="P:glycolipid biosynthetic process"/>
    <property type="evidence" value="ECO:0007669"/>
    <property type="project" value="UniProtKB-ARBA"/>
</dbReference>
<evidence type="ECO:0000256" key="6">
    <source>
        <dbReference type="ARBA" id="ARBA00023315"/>
    </source>
</evidence>
<name>A0A1I7LKC8_9BURK</name>
<protein>
    <submittedName>
        <fullName evidence="7">KDO2-lipid IV(A) lauroyltransferase</fullName>
    </submittedName>
</protein>
<reference evidence="8" key="1">
    <citation type="submission" date="2016-10" db="EMBL/GenBank/DDBJ databases">
        <authorList>
            <person name="Varghese N."/>
            <person name="Submissions S."/>
        </authorList>
    </citation>
    <scope>NUCLEOTIDE SEQUENCE [LARGE SCALE GENOMIC DNA]</scope>
    <source>
        <strain evidence="8">CGMCC 1.11014</strain>
    </source>
</reference>
<evidence type="ECO:0000256" key="1">
    <source>
        <dbReference type="ARBA" id="ARBA00004533"/>
    </source>
</evidence>
<dbReference type="EMBL" id="FPBO01000031">
    <property type="protein sequence ID" value="SFV10172.1"/>
    <property type="molecule type" value="Genomic_DNA"/>
</dbReference>
<dbReference type="Pfam" id="PF03279">
    <property type="entry name" value="Lip_A_acyltrans"/>
    <property type="match status" value="1"/>
</dbReference>